<name>A0A023BAH5_GRENI</name>
<accession>A0A023BAH5</accession>
<reference evidence="1" key="1">
    <citation type="submission" date="2013-12" db="EMBL/GenBank/DDBJ databases">
        <authorList>
            <person name="Omoto C.K."/>
            <person name="Sibley D."/>
            <person name="Venepally P."/>
            <person name="Hadjithomas M."/>
            <person name="Karamycheva S."/>
            <person name="Brunk B."/>
            <person name="Roos D."/>
            <person name="Caler E."/>
            <person name="Lorenzi H."/>
        </authorList>
    </citation>
    <scope>NUCLEOTIDE SEQUENCE</scope>
</reference>
<gene>
    <name evidence="1" type="ORF">GNI_038350</name>
</gene>
<dbReference type="AlphaFoldDB" id="A0A023BAH5"/>
<protein>
    <submittedName>
        <fullName evidence="1">Uncharacterized protein</fullName>
    </submittedName>
</protein>
<dbReference type="Proteomes" id="UP000019763">
    <property type="component" value="Unassembled WGS sequence"/>
</dbReference>
<keyword evidence="2" id="KW-1185">Reference proteome</keyword>
<evidence type="ECO:0000313" key="1">
    <source>
        <dbReference type="EMBL" id="EZG78298.1"/>
    </source>
</evidence>
<dbReference type="EMBL" id="AFNH02000295">
    <property type="protein sequence ID" value="EZG78298.1"/>
    <property type="molecule type" value="Genomic_DNA"/>
</dbReference>
<dbReference type="VEuPathDB" id="CryptoDB:GNI_038350"/>
<proteinExistence type="predicted"/>
<sequence length="586" mass="64144">MTADALVARSLLAAKPSPLALPRARGVDSELDWDEELPDTHWPVDDETLFYAKHVATTRTNSTSGGHRKFFDLNISLPVVLPGSEIRVLNAEGENYYHKPGDAAANVLFCCHESTQQEDEISFDPDTVETFTVVEPLTAQIAHDTAYKTTADTTDPVASISASISTSAPRVCDVWSSFLRIHVGTVHNCHADLIQEITEFFLQTLKSVEFLRPIEIQCAGVFQVKNRYETRAKFVATEDLAQFRVIRRALKKFVLTLRERFSVHHQGPVFDATISPVCKTGASLPIEIRRYSILAPDVAAQVKGKQTLAIADEEIPLTANCYINEVRLEMTHARAVDPRWTDAWVLCRRMPMGPGLTPGRHVFAPGHTPPRVLYQFKHPKAKLLKSRFGPLYMLTESALNLTKKQQVEPTRTDRYEADRHDANGQDVAPGANSAAAAPGANLAGAPLGANLAKAALGANLAGAAPDANLAAAAPGAILAATTIKHEDFSPVKTDFGGMMGTESATLEQENNSNLRAEAVPFFPITALNQVLQSFQAETSSNTTWDRLVESALNHENSQQQTKGLELLRALKNGSFKNQSGTYRRPF</sequence>
<dbReference type="GeneID" id="22911476"/>
<evidence type="ECO:0000313" key="2">
    <source>
        <dbReference type="Proteomes" id="UP000019763"/>
    </source>
</evidence>
<comment type="caution">
    <text evidence="1">The sequence shown here is derived from an EMBL/GenBank/DDBJ whole genome shotgun (WGS) entry which is preliminary data.</text>
</comment>
<organism evidence="1 2">
    <name type="scientific">Gregarina niphandrodes</name>
    <name type="common">Septate eugregarine</name>
    <dbReference type="NCBI Taxonomy" id="110365"/>
    <lineage>
        <taxon>Eukaryota</taxon>
        <taxon>Sar</taxon>
        <taxon>Alveolata</taxon>
        <taxon>Apicomplexa</taxon>
        <taxon>Conoidasida</taxon>
        <taxon>Gregarinasina</taxon>
        <taxon>Eugregarinorida</taxon>
        <taxon>Gregarinidae</taxon>
        <taxon>Gregarina</taxon>
    </lineage>
</organism>
<dbReference type="RefSeq" id="XP_011129354.1">
    <property type="nucleotide sequence ID" value="XM_011131052.1"/>
</dbReference>